<dbReference type="InterPro" id="IPR057625">
    <property type="entry name" value="TPR1-6-like_ubiquitin"/>
</dbReference>
<dbReference type="CDD" id="cd11660">
    <property type="entry name" value="SANT_TRF"/>
    <property type="match status" value="1"/>
</dbReference>
<dbReference type="InterPro" id="IPR031105">
    <property type="entry name" value="TRP_plant"/>
</dbReference>
<keyword evidence="3" id="KW-0539">Nucleus</keyword>
<dbReference type="Proteomes" id="UP000595140">
    <property type="component" value="Unassembled WGS sequence"/>
</dbReference>
<dbReference type="GO" id="GO:0042162">
    <property type="term" value="F:telomeric DNA binding"/>
    <property type="evidence" value="ECO:0007669"/>
    <property type="project" value="UniProtKB-ARBA"/>
</dbReference>
<organism evidence="8 9">
    <name type="scientific">Cuscuta campestris</name>
    <dbReference type="NCBI Taxonomy" id="132261"/>
    <lineage>
        <taxon>Eukaryota</taxon>
        <taxon>Viridiplantae</taxon>
        <taxon>Streptophyta</taxon>
        <taxon>Embryophyta</taxon>
        <taxon>Tracheophyta</taxon>
        <taxon>Spermatophyta</taxon>
        <taxon>Magnoliopsida</taxon>
        <taxon>eudicotyledons</taxon>
        <taxon>Gunneridae</taxon>
        <taxon>Pentapetalae</taxon>
        <taxon>asterids</taxon>
        <taxon>lamiids</taxon>
        <taxon>Solanales</taxon>
        <taxon>Convolvulaceae</taxon>
        <taxon>Cuscuteae</taxon>
        <taxon>Cuscuta</taxon>
        <taxon>Cuscuta subgen. Grammica</taxon>
        <taxon>Cuscuta sect. Cleistogrammica</taxon>
    </lineage>
</organism>
<proteinExistence type="predicted"/>
<feature type="compositionally biased region" description="Basic and acidic residues" evidence="4">
    <location>
        <begin position="66"/>
        <end position="78"/>
    </location>
</feature>
<dbReference type="PROSITE" id="PS50053">
    <property type="entry name" value="UBIQUITIN_2"/>
    <property type="match status" value="1"/>
</dbReference>
<dbReference type="InterPro" id="IPR017930">
    <property type="entry name" value="Myb_dom"/>
</dbReference>
<evidence type="ECO:0000256" key="1">
    <source>
        <dbReference type="ARBA" id="ARBA00004123"/>
    </source>
</evidence>
<dbReference type="SUPFAM" id="SSF46689">
    <property type="entry name" value="Homeodomain-like"/>
    <property type="match status" value="1"/>
</dbReference>
<accession>A0A484LXB9</accession>
<evidence type="ECO:0000313" key="8">
    <source>
        <dbReference type="EMBL" id="VFQ81201.1"/>
    </source>
</evidence>
<dbReference type="GO" id="GO:0000976">
    <property type="term" value="F:transcription cis-regulatory region binding"/>
    <property type="evidence" value="ECO:0007669"/>
    <property type="project" value="UniProtKB-ARBA"/>
</dbReference>
<dbReference type="Gene3D" id="1.10.246.220">
    <property type="match status" value="1"/>
</dbReference>
<keyword evidence="9" id="KW-1185">Reference proteome</keyword>
<evidence type="ECO:0000256" key="4">
    <source>
        <dbReference type="SAM" id="MobiDB-lite"/>
    </source>
</evidence>
<evidence type="ECO:0000256" key="2">
    <source>
        <dbReference type="ARBA" id="ARBA00023125"/>
    </source>
</evidence>
<dbReference type="SUPFAM" id="SSF54236">
    <property type="entry name" value="Ubiquitin-like"/>
    <property type="match status" value="1"/>
</dbReference>
<feature type="domain" description="Myb-like" evidence="6">
    <location>
        <begin position="583"/>
        <end position="638"/>
    </location>
</feature>
<reference evidence="8 9" key="1">
    <citation type="submission" date="2018-04" db="EMBL/GenBank/DDBJ databases">
        <authorList>
            <person name="Vogel A."/>
        </authorList>
    </citation>
    <scope>NUCLEOTIDE SEQUENCE [LARGE SCALE GENOMIC DNA]</scope>
</reference>
<name>A0A484LXB9_9ASTE</name>
<feature type="region of interest" description="Disordered" evidence="4">
    <location>
        <begin position="523"/>
        <end position="546"/>
    </location>
</feature>
<feature type="domain" description="Ubiquitin-like" evidence="5">
    <location>
        <begin position="396"/>
        <end position="463"/>
    </location>
</feature>
<dbReference type="EMBL" id="OOIL02002239">
    <property type="protein sequence ID" value="VFQ81201.1"/>
    <property type="molecule type" value="Genomic_DNA"/>
</dbReference>
<evidence type="ECO:0000313" key="9">
    <source>
        <dbReference type="Proteomes" id="UP000595140"/>
    </source>
</evidence>
<dbReference type="Pfam" id="PF23603">
    <property type="entry name" value="Ubiquitin_TPR1"/>
    <property type="match status" value="1"/>
</dbReference>
<evidence type="ECO:0000259" key="6">
    <source>
        <dbReference type="PROSITE" id="PS50090"/>
    </source>
</evidence>
<dbReference type="InterPro" id="IPR029071">
    <property type="entry name" value="Ubiquitin-like_domsf"/>
</dbReference>
<dbReference type="InterPro" id="IPR000626">
    <property type="entry name" value="Ubiquitin-like_dom"/>
</dbReference>
<evidence type="ECO:0008006" key="10">
    <source>
        <dbReference type="Google" id="ProtNLM"/>
    </source>
</evidence>
<dbReference type="PANTHER" id="PTHR21717:SF78">
    <property type="entry name" value="TELOMERE REPEAT-BINDING PROTEIN 4-LIKE"/>
    <property type="match status" value="1"/>
</dbReference>
<sequence length="697" mass="76850">MVMKKRLEYGSNGYRFPVVPRAPRSSRRRYTPSVDDNQICAFELLAAVAGKLLLESESSASSNAGEGKDGLAMHGDGRTEEQNYKDHKVFSGSQTDHKALKSECLDQGSCVESTFLPKGAFQEQIIKNVPMENVGSLLSENISISEKVSSHIKLESPENFKSDGNVKSEVEGRKINSPTENITITSTCSVKDPIKNYLTTTTTNNNTNNNNNNNNTVNNSDYSVKMPLYRDSVLSASFAKHRNDVKLGIRDDGENLFRCYKRSSTNKIRALRQRARIGYRKTRKLLTSSRRWQVAPKLKECEFPDRRKGVKVQYGNGKSSYVRERCRADYPPKRRKLCSRSFAITYDQEASSESITNMPGKQIGSVNDFGSAVITHRGSGTANSVKGLQNCKDSNVKFSIKSFRVPELYIEVPESATVGSLKKTVMDAVTTILGSSLRVGVVLHGKKVRDDGRTLQQAGISQNGDLDALGFMLEPSLCHVSSSSPRDPHPLPLLSATAKELYGNQDGPNLDLALSAIPPNPFPEVKSDKCDESNPEPVSSLLEGPTTNVECSDSKALVAVPQANAEVLSVAPLNQKRSRSELSQRRTRRPFSVAEVEALVGAVEQLGTGRWRDVKMRAFDNADHRTYVDLKDKWKTLVHTASIAPQQRRGEPVPQELLDRVLAAHSYWSQHQAKQHGKPLLPPVHAATGPVQAAVEA</sequence>
<feature type="region of interest" description="Disordered" evidence="4">
    <location>
        <begin position="58"/>
        <end position="78"/>
    </location>
</feature>
<evidence type="ECO:0000259" key="7">
    <source>
        <dbReference type="PROSITE" id="PS51294"/>
    </source>
</evidence>
<dbReference type="InterPro" id="IPR001005">
    <property type="entry name" value="SANT/Myb"/>
</dbReference>
<dbReference type="PROSITE" id="PS51294">
    <property type="entry name" value="HTH_MYB"/>
    <property type="match status" value="1"/>
</dbReference>
<keyword evidence="2" id="KW-0238">DNA-binding</keyword>
<comment type="subcellular location">
    <subcellularLocation>
        <location evidence="1">Nucleus</location>
    </subcellularLocation>
</comment>
<feature type="domain" description="HTH myb-type" evidence="7">
    <location>
        <begin position="583"/>
        <end position="642"/>
    </location>
</feature>
<dbReference type="OrthoDB" id="2020981at2759"/>
<dbReference type="PROSITE" id="PS50090">
    <property type="entry name" value="MYB_LIKE"/>
    <property type="match status" value="1"/>
</dbReference>
<dbReference type="PANTHER" id="PTHR21717">
    <property type="entry name" value="TELOMERIC REPEAT BINDING PROTEIN"/>
    <property type="match status" value="1"/>
</dbReference>
<dbReference type="InterPro" id="IPR009057">
    <property type="entry name" value="Homeodomain-like_sf"/>
</dbReference>
<dbReference type="GO" id="GO:0010597">
    <property type="term" value="P:green leaf volatile biosynthetic process"/>
    <property type="evidence" value="ECO:0007669"/>
    <property type="project" value="UniProtKB-ARBA"/>
</dbReference>
<gene>
    <name evidence="8" type="ORF">CCAM_LOCUS22977</name>
</gene>
<evidence type="ECO:0000256" key="3">
    <source>
        <dbReference type="ARBA" id="ARBA00023242"/>
    </source>
</evidence>
<dbReference type="SMART" id="SM00717">
    <property type="entry name" value="SANT"/>
    <property type="match status" value="1"/>
</dbReference>
<protein>
    <recommendedName>
        <fullName evidence="10">HTH myb-type domain-containing protein</fullName>
    </recommendedName>
</protein>
<dbReference type="GO" id="GO:0005634">
    <property type="term" value="C:nucleus"/>
    <property type="evidence" value="ECO:0007669"/>
    <property type="project" value="UniProtKB-SubCell"/>
</dbReference>
<dbReference type="AlphaFoldDB" id="A0A484LXB9"/>
<evidence type="ECO:0000259" key="5">
    <source>
        <dbReference type="PROSITE" id="PS50053"/>
    </source>
</evidence>